<reference evidence="2" key="1">
    <citation type="journal article" date="2011" name="Nat. Biotechnol.">
        <title>The genomic sequence of the Chinese hamster ovary (CHO)-K1 cell line.</title>
        <authorList>
            <person name="Xu X."/>
            <person name="Nagarajan H."/>
            <person name="Lewis N.E."/>
            <person name="Pan S."/>
            <person name="Cai Z."/>
            <person name="Liu X."/>
            <person name="Chen W."/>
            <person name="Xie M."/>
            <person name="Wang W."/>
            <person name="Hammond S."/>
            <person name="Andersen M.R."/>
            <person name="Neff N."/>
            <person name="Passarelli B."/>
            <person name="Koh W."/>
            <person name="Fan H.C."/>
            <person name="Wang J."/>
            <person name="Gui Y."/>
            <person name="Lee K.H."/>
            <person name="Betenbaugh M.J."/>
            <person name="Quake S.R."/>
            <person name="Famili I."/>
            <person name="Palsson B.O."/>
            <person name="Wang J."/>
        </authorList>
    </citation>
    <scope>NUCLEOTIDE SEQUENCE [LARGE SCALE GENOMIC DNA]</scope>
    <source>
        <strain evidence="2">CHO K1 cell line</strain>
    </source>
</reference>
<proteinExistence type="predicted"/>
<gene>
    <name evidence="1" type="ORF">I79_003956</name>
</gene>
<organism evidence="1 2">
    <name type="scientific">Cricetulus griseus</name>
    <name type="common">Chinese hamster</name>
    <name type="synonym">Cricetulus barabensis griseus</name>
    <dbReference type="NCBI Taxonomy" id="10029"/>
    <lineage>
        <taxon>Eukaryota</taxon>
        <taxon>Metazoa</taxon>
        <taxon>Chordata</taxon>
        <taxon>Craniata</taxon>
        <taxon>Vertebrata</taxon>
        <taxon>Euteleostomi</taxon>
        <taxon>Mammalia</taxon>
        <taxon>Eutheria</taxon>
        <taxon>Euarchontoglires</taxon>
        <taxon>Glires</taxon>
        <taxon>Rodentia</taxon>
        <taxon>Myomorpha</taxon>
        <taxon>Muroidea</taxon>
        <taxon>Cricetidae</taxon>
        <taxon>Cricetinae</taxon>
        <taxon>Cricetulus</taxon>
    </lineage>
</organism>
<dbReference type="Proteomes" id="UP000001075">
    <property type="component" value="Unassembled WGS sequence"/>
</dbReference>
<evidence type="ECO:0000313" key="2">
    <source>
        <dbReference type="Proteomes" id="UP000001075"/>
    </source>
</evidence>
<evidence type="ECO:0000313" key="1">
    <source>
        <dbReference type="EMBL" id="EGV99573.1"/>
    </source>
</evidence>
<accession>G3H1D1</accession>
<sequence length="65" mass="7838">MALMRCPLERKKFCLNWIRVALTQADSDETLKPYLQKFPWRKGYMAVQSRMNFRSKTYKGSRFNT</sequence>
<dbReference type="AlphaFoldDB" id="G3H1D1"/>
<dbReference type="InParanoid" id="G3H1D1"/>
<protein>
    <submittedName>
        <fullName evidence="1">Uncharacterized protein</fullName>
    </submittedName>
</protein>
<dbReference type="EMBL" id="JH000104">
    <property type="protein sequence ID" value="EGV99573.1"/>
    <property type="molecule type" value="Genomic_DNA"/>
</dbReference>
<name>G3H1D1_CRIGR</name>